<reference evidence="1" key="1">
    <citation type="submission" date="2021-05" db="EMBL/GenBank/DDBJ databases">
        <authorList>
            <person name="Alioto T."/>
            <person name="Alioto T."/>
            <person name="Gomez Garrido J."/>
        </authorList>
    </citation>
    <scope>NUCLEOTIDE SEQUENCE</scope>
</reference>
<dbReference type="EMBL" id="HBUF01347863">
    <property type="protein sequence ID" value="CAG6711163.1"/>
    <property type="molecule type" value="Transcribed_RNA"/>
</dbReference>
<accession>A0A8D8XVN0</accession>
<dbReference type="EMBL" id="HBUF01598216">
    <property type="protein sequence ID" value="CAG6775355.1"/>
    <property type="molecule type" value="Transcribed_RNA"/>
</dbReference>
<name>A0A8D8XVN0_9HEMI</name>
<evidence type="ECO:0000313" key="1">
    <source>
        <dbReference type="EMBL" id="CAG6711163.1"/>
    </source>
</evidence>
<protein>
    <submittedName>
        <fullName evidence="1">Uncharacterized protein</fullName>
    </submittedName>
</protein>
<dbReference type="AlphaFoldDB" id="A0A8D8XVN0"/>
<proteinExistence type="predicted"/>
<organism evidence="1">
    <name type="scientific">Cacopsylla melanoneura</name>
    <dbReference type="NCBI Taxonomy" id="428564"/>
    <lineage>
        <taxon>Eukaryota</taxon>
        <taxon>Metazoa</taxon>
        <taxon>Ecdysozoa</taxon>
        <taxon>Arthropoda</taxon>
        <taxon>Hexapoda</taxon>
        <taxon>Insecta</taxon>
        <taxon>Pterygota</taxon>
        <taxon>Neoptera</taxon>
        <taxon>Paraneoptera</taxon>
        <taxon>Hemiptera</taxon>
        <taxon>Sternorrhyncha</taxon>
        <taxon>Psylloidea</taxon>
        <taxon>Psyllidae</taxon>
        <taxon>Psyllinae</taxon>
        <taxon>Cacopsylla</taxon>
    </lineage>
</organism>
<sequence length="143" mass="16172">MSCTISKESGCSKVSVVMSCTITSPWPIYLTVSPRRRLAFPHWVTTGKGTPTISIRTLLTSGCTSRTCPALQPRKLHFRQIRKLPSTLCIYHRRSVNCSSPNKSSSRTVGRTTWSSWQTVSKGWKSCWGSSRKSDWTRDLFRV</sequence>